<reference evidence="9" key="3">
    <citation type="submission" date="2025-09" db="UniProtKB">
        <authorList>
            <consortium name="Ensembl"/>
        </authorList>
    </citation>
    <scope>IDENTIFICATION</scope>
</reference>
<dbReference type="Bgee" id="ENSLACG00000001373">
    <property type="expression patterns" value="Expressed in mesonephros and 6 other cell types or tissues"/>
</dbReference>
<evidence type="ECO:0000313" key="10">
    <source>
        <dbReference type="Proteomes" id="UP000008672"/>
    </source>
</evidence>
<evidence type="ECO:0000256" key="7">
    <source>
        <dbReference type="SAM" id="SignalP"/>
    </source>
</evidence>
<dbReference type="GeneTree" id="ENSGT00510000049326"/>
<evidence type="ECO:0000259" key="8">
    <source>
        <dbReference type="Pfam" id="PF04592"/>
    </source>
</evidence>
<evidence type="ECO:0000256" key="4">
    <source>
        <dbReference type="ARBA" id="ARBA00022933"/>
    </source>
</evidence>
<dbReference type="FunCoup" id="H2ZVW4">
    <property type="interactions" value="52"/>
</dbReference>
<name>H2ZVW4_LATCH</name>
<feature type="domain" description="Selenoprotein P N-terminal" evidence="8">
    <location>
        <begin position="23"/>
        <end position="227"/>
    </location>
</feature>
<evidence type="ECO:0000256" key="2">
    <source>
        <dbReference type="ARBA" id="ARBA00022525"/>
    </source>
</evidence>
<dbReference type="AlphaFoldDB" id="H2ZVW4"/>
<dbReference type="InterPro" id="IPR007671">
    <property type="entry name" value="Selenoprotein-P_N"/>
</dbReference>
<dbReference type="GO" id="GO:0005576">
    <property type="term" value="C:extracellular region"/>
    <property type="evidence" value="ECO:0007669"/>
    <property type="project" value="UniProtKB-SubCell"/>
</dbReference>
<evidence type="ECO:0000256" key="6">
    <source>
        <dbReference type="SAM" id="MobiDB-lite"/>
    </source>
</evidence>
<dbReference type="EMBL" id="AFYH01243147">
    <property type="status" value="NOT_ANNOTATED_CDS"/>
    <property type="molecule type" value="Genomic_DNA"/>
</dbReference>
<dbReference type="EMBL" id="AFYH01243146">
    <property type="status" value="NOT_ANNOTATED_CDS"/>
    <property type="molecule type" value="Genomic_DNA"/>
</dbReference>
<organism evidence="9 10">
    <name type="scientific">Latimeria chalumnae</name>
    <name type="common">Coelacanth</name>
    <dbReference type="NCBI Taxonomy" id="7897"/>
    <lineage>
        <taxon>Eukaryota</taxon>
        <taxon>Metazoa</taxon>
        <taxon>Chordata</taxon>
        <taxon>Craniata</taxon>
        <taxon>Vertebrata</taxon>
        <taxon>Euteleostomi</taxon>
        <taxon>Coelacanthiformes</taxon>
        <taxon>Coelacanthidae</taxon>
        <taxon>Latimeria</taxon>
    </lineage>
</organism>
<feature type="chain" id="PRO_5003579570" evidence="7">
    <location>
        <begin position="20"/>
        <end position="227"/>
    </location>
</feature>
<dbReference type="Ensembl" id="ENSLACT00000001548.1">
    <property type="protein sequence ID" value="ENSLACP00000001535.1"/>
    <property type="gene ID" value="ENSLACG00000001373.1"/>
</dbReference>
<evidence type="ECO:0000256" key="3">
    <source>
        <dbReference type="ARBA" id="ARBA00022729"/>
    </source>
</evidence>
<feature type="signal peptide" evidence="7">
    <location>
        <begin position="1"/>
        <end position="19"/>
    </location>
</feature>
<dbReference type="eggNOG" id="ENOG502QWRU">
    <property type="taxonomic scope" value="Eukaryota"/>
</dbReference>
<proteinExistence type="predicted"/>
<dbReference type="Proteomes" id="UP000008672">
    <property type="component" value="Unassembled WGS sequence"/>
</dbReference>
<keyword evidence="3 7" id="KW-0732">Signal</keyword>
<keyword evidence="2" id="KW-0964">Secreted</keyword>
<feature type="compositionally biased region" description="Basic residues" evidence="6">
    <location>
        <begin position="215"/>
        <end position="227"/>
    </location>
</feature>
<feature type="region of interest" description="Disordered" evidence="6">
    <location>
        <begin position="191"/>
        <end position="227"/>
    </location>
</feature>
<reference evidence="10" key="1">
    <citation type="submission" date="2011-08" db="EMBL/GenBank/DDBJ databases">
        <title>The draft genome of Latimeria chalumnae.</title>
        <authorList>
            <person name="Di Palma F."/>
            <person name="Alfoldi J."/>
            <person name="Johnson J."/>
            <person name="Berlin A."/>
            <person name="Gnerre S."/>
            <person name="Jaffe D."/>
            <person name="MacCallum I."/>
            <person name="Young S."/>
            <person name="Walker B.J."/>
            <person name="Lander E."/>
            <person name="Lindblad-Toh K."/>
        </authorList>
    </citation>
    <scope>NUCLEOTIDE SEQUENCE [LARGE SCALE GENOMIC DNA]</scope>
    <source>
        <strain evidence="10">Wild caught</strain>
    </source>
</reference>
<evidence type="ECO:0000256" key="1">
    <source>
        <dbReference type="ARBA" id="ARBA00004613"/>
    </source>
</evidence>
<dbReference type="InParanoid" id="H2ZVW4"/>
<dbReference type="PANTHER" id="PTHR10105">
    <property type="entry name" value="SELENOPROTEIN P"/>
    <property type="match status" value="1"/>
</dbReference>
<accession>H2ZVW4</accession>
<sequence length="227" mass="26192">MWTGLGLLLALCVLSRGRAESQGKSTRCKEPPTWYIGEENPMLESRGKVTVVALLQASSFYIILYVSRMDDLHLKLENEGLVNISYMIVNHQGEYSQHKHNLLKQRVSEFIPVYKQDMEKPNVWNLLNGNKDDFLIYDRCGRLVYHLGLPYSVLHFPYMEEAIRIAFCETRCGNCSFTVKDINEICNRTENTDEPVEEPPPTSVPDPPQQNPQHHGAHRHHRQHGHQ</sequence>
<keyword evidence="10" id="KW-1185">Reference proteome</keyword>
<dbReference type="HOGENOM" id="CLU_064314_1_1_1"/>
<dbReference type="Pfam" id="PF04592">
    <property type="entry name" value="SelP_N"/>
    <property type="match status" value="1"/>
</dbReference>
<dbReference type="OMA" id="WRIGEED"/>
<feature type="compositionally biased region" description="Pro residues" evidence="6">
    <location>
        <begin position="198"/>
        <end position="210"/>
    </location>
</feature>
<reference evidence="9" key="2">
    <citation type="submission" date="2025-08" db="UniProtKB">
        <authorList>
            <consortium name="Ensembl"/>
        </authorList>
    </citation>
    <scope>IDENTIFICATION</scope>
</reference>
<evidence type="ECO:0000256" key="5">
    <source>
        <dbReference type="ARBA" id="ARBA00023180"/>
    </source>
</evidence>
<evidence type="ECO:0000313" key="9">
    <source>
        <dbReference type="Ensembl" id="ENSLACP00000001535.1"/>
    </source>
</evidence>
<comment type="subcellular location">
    <subcellularLocation>
        <location evidence="1">Secreted</location>
    </subcellularLocation>
</comment>
<keyword evidence="5" id="KW-0325">Glycoprotein</keyword>
<dbReference type="GO" id="GO:0001887">
    <property type="term" value="P:selenium compound metabolic process"/>
    <property type="evidence" value="ECO:0007669"/>
    <property type="project" value="TreeGrafter"/>
</dbReference>
<protein>
    <submittedName>
        <fullName evidence="9">Selenoprotein P</fullName>
    </submittedName>
</protein>
<gene>
    <name evidence="9" type="primary">SELENOP</name>
</gene>
<keyword evidence="4" id="KW-0712">Selenocysteine</keyword>
<dbReference type="InterPro" id="IPR037941">
    <property type="entry name" value="SeP"/>
</dbReference>
<dbReference type="PANTHER" id="PTHR10105:SF3">
    <property type="entry name" value="SELENOPROTEIN P"/>
    <property type="match status" value="1"/>
</dbReference>
<dbReference type="GO" id="GO:0008430">
    <property type="term" value="F:selenium binding"/>
    <property type="evidence" value="ECO:0007669"/>
    <property type="project" value="InterPro"/>
</dbReference>
<dbReference type="STRING" id="7897.ENSLACP00000001535"/>